<dbReference type="EMBL" id="JAYRBN010000055">
    <property type="protein sequence ID" value="KAL2743661.1"/>
    <property type="molecule type" value="Genomic_DNA"/>
</dbReference>
<sequence>MPITKLCDASKRITKKLSYSTSLLDVSSITPTFETSIFCPNERPQFRRVTNTYQNSWFSCLLVAIASAAVVVLSLLLLLLLELLEFYVLSIHSTMSMGQLKPKCVNIYSTVKYKMVDEKIEENEEKEKEEEEEDRGGRGEGGGRERRERRRRV</sequence>
<feature type="region of interest" description="Disordered" evidence="1">
    <location>
        <begin position="121"/>
        <end position="153"/>
    </location>
</feature>
<keyword evidence="2" id="KW-1133">Transmembrane helix</keyword>
<organism evidence="3 4">
    <name type="scientific">Vespula maculifrons</name>
    <name type="common">Eastern yellow jacket</name>
    <name type="synonym">Wasp</name>
    <dbReference type="NCBI Taxonomy" id="7453"/>
    <lineage>
        <taxon>Eukaryota</taxon>
        <taxon>Metazoa</taxon>
        <taxon>Ecdysozoa</taxon>
        <taxon>Arthropoda</taxon>
        <taxon>Hexapoda</taxon>
        <taxon>Insecta</taxon>
        <taxon>Pterygota</taxon>
        <taxon>Neoptera</taxon>
        <taxon>Endopterygota</taxon>
        <taxon>Hymenoptera</taxon>
        <taxon>Apocrita</taxon>
        <taxon>Aculeata</taxon>
        <taxon>Vespoidea</taxon>
        <taxon>Vespidae</taxon>
        <taxon>Vespinae</taxon>
        <taxon>Vespula</taxon>
    </lineage>
</organism>
<feature type="compositionally biased region" description="Basic and acidic residues" evidence="1">
    <location>
        <begin position="135"/>
        <end position="146"/>
    </location>
</feature>
<proteinExistence type="predicted"/>
<gene>
    <name evidence="3" type="ORF">V1477_008101</name>
</gene>
<evidence type="ECO:0000256" key="1">
    <source>
        <dbReference type="SAM" id="MobiDB-lite"/>
    </source>
</evidence>
<comment type="caution">
    <text evidence="3">The sequence shown here is derived from an EMBL/GenBank/DDBJ whole genome shotgun (WGS) entry which is preliminary data.</text>
</comment>
<accession>A0ABD2CF26</accession>
<evidence type="ECO:0000313" key="3">
    <source>
        <dbReference type="EMBL" id="KAL2743661.1"/>
    </source>
</evidence>
<name>A0ABD2CF26_VESMC</name>
<reference evidence="3 4" key="1">
    <citation type="journal article" date="2024" name="Ann. Entomol. Soc. Am.">
        <title>Genomic analyses of the southern and eastern yellowjacket wasps (Hymenoptera: Vespidae) reveal evolutionary signatures of social life.</title>
        <authorList>
            <person name="Catto M.A."/>
            <person name="Caine P.B."/>
            <person name="Orr S.E."/>
            <person name="Hunt B.G."/>
            <person name="Goodisman M.A.D."/>
        </authorList>
    </citation>
    <scope>NUCLEOTIDE SEQUENCE [LARGE SCALE GENOMIC DNA]</scope>
    <source>
        <strain evidence="3">232</strain>
        <tissue evidence="3">Head and thorax</tissue>
    </source>
</reference>
<dbReference type="Proteomes" id="UP001607303">
    <property type="component" value="Unassembled WGS sequence"/>
</dbReference>
<keyword evidence="4" id="KW-1185">Reference proteome</keyword>
<feature type="transmembrane region" description="Helical" evidence="2">
    <location>
        <begin position="56"/>
        <end position="81"/>
    </location>
</feature>
<protein>
    <submittedName>
        <fullName evidence="3">Uncharacterized protein</fullName>
    </submittedName>
</protein>
<keyword evidence="2" id="KW-0472">Membrane</keyword>
<evidence type="ECO:0000256" key="2">
    <source>
        <dbReference type="SAM" id="Phobius"/>
    </source>
</evidence>
<feature type="compositionally biased region" description="Acidic residues" evidence="1">
    <location>
        <begin position="121"/>
        <end position="134"/>
    </location>
</feature>
<evidence type="ECO:0000313" key="4">
    <source>
        <dbReference type="Proteomes" id="UP001607303"/>
    </source>
</evidence>
<keyword evidence="2" id="KW-0812">Transmembrane</keyword>
<dbReference type="AlphaFoldDB" id="A0ABD2CF26"/>